<keyword evidence="1" id="KW-0143">Chaperone</keyword>
<reference evidence="3" key="1">
    <citation type="submission" date="2021-01" db="EMBL/GenBank/DDBJ databases">
        <authorList>
            <person name="Corre E."/>
            <person name="Pelletier E."/>
            <person name="Niang G."/>
            <person name="Scheremetjew M."/>
            <person name="Finn R."/>
            <person name="Kale V."/>
            <person name="Holt S."/>
            <person name="Cochrane G."/>
            <person name="Meng A."/>
            <person name="Brown T."/>
            <person name="Cohen L."/>
        </authorList>
    </citation>
    <scope>NUCLEOTIDE SEQUENCE</scope>
    <source>
        <strain evidence="3">DIVA3 518/3/11/1/6</strain>
    </source>
</reference>
<comment type="similarity">
    <text evidence="2">Belongs to the POMP/UMP1 family.</text>
</comment>
<evidence type="ECO:0000313" key="3">
    <source>
        <dbReference type="EMBL" id="CAE2225762.1"/>
    </source>
</evidence>
<dbReference type="PANTHER" id="PTHR12828">
    <property type="entry name" value="PROTEASOME MATURATION PROTEIN UMP1"/>
    <property type="match status" value="1"/>
</dbReference>
<dbReference type="Pfam" id="PF05348">
    <property type="entry name" value="UMP1"/>
    <property type="match status" value="1"/>
</dbReference>
<organism evidence="3">
    <name type="scientific">Vannella robusta</name>
    <dbReference type="NCBI Taxonomy" id="1487602"/>
    <lineage>
        <taxon>Eukaryota</taxon>
        <taxon>Amoebozoa</taxon>
        <taxon>Discosea</taxon>
        <taxon>Flabellinia</taxon>
        <taxon>Vannellidae</taxon>
        <taxon>Vannella</taxon>
    </lineage>
</organism>
<proteinExistence type="inferred from homology"/>
<sequence>MEVTITREPQKNILKYGPGAALPDLTVNHPVEEIQRRRTQTPTEVPRQGLANVFGLHMPMRLATEELHFSGSLRIAGLYSERPSREICNGTHTDLTFEDVLDDPRLRTDSQDFHSAMEEQLGFTF</sequence>
<dbReference type="AlphaFoldDB" id="A0A7S4MJ44"/>
<name>A0A7S4MJ44_9EUKA</name>
<evidence type="ECO:0008006" key="4">
    <source>
        <dbReference type="Google" id="ProtNLM"/>
    </source>
</evidence>
<dbReference type="GO" id="GO:0005737">
    <property type="term" value="C:cytoplasm"/>
    <property type="evidence" value="ECO:0007669"/>
    <property type="project" value="TreeGrafter"/>
</dbReference>
<dbReference type="GO" id="GO:0005634">
    <property type="term" value="C:nucleus"/>
    <property type="evidence" value="ECO:0007669"/>
    <property type="project" value="TreeGrafter"/>
</dbReference>
<evidence type="ECO:0000256" key="2">
    <source>
        <dbReference type="ARBA" id="ARBA00043974"/>
    </source>
</evidence>
<gene>
    <name evidence="3" type="ORF">VSP0166_LOCUS11031</name>
</gene>
<dbReference type="PANTHER" id="PTHR12828:SF3">
    <property type="entry name" value="PROTEASOME MATURATION PROTEIN"/>
    <property type="match status" value="1"/>
</dbReference>
<dbReference type="GO" id="GO:0043248">
    <property type="term" value="P:proteasome assembly"/>
    <property type="evidence" value="ECO:0007669"/>
    <property type="project" value="InterPro"/>
</dbReference>
<accession>A0A7S4MJ44</accession>
<evidence type="ECO:0000256" key="1">
    <source>
        <dbReference type="ARBA" id="ARBA00023186"/>
    </source>
</evidence>
<protein>
    <recommendedName>
        <fullName evidence="4">Proteasome maturation factor UMP1</fullName>
    </recommendedName>
</protein>
<dbReference type="InterPro" id="IPR008012">
    <property type="entry name" value="Ump1"/>
</dbReference>
<dbReference type="EMBL" id="HBKP01015564">
    <property type="protein sequence ID" value="CAE2225762.1"/>
    <property type="molecule type" value="Transcribed_RNA"/>
</dbReference>